<gene>
    <name evidence="1" type="ORF">FA95DRAFT_1606303</name>
</gene>
<evidence type="ECO:0000313" key="2">
    <source>
        <dbReference type="Proteomes" id="UP000814033"/>
    </source>
</evidence>
<name>A0ACB8RSE3_9AGAM</name>
<comment type="caution">
    <text evidence="1">The sequence shown here is derived from an EMBL/GenBank/DDBJ whole genome shotgun (WGS) entry which is preliminary data.</text>
</comment>
<dbReference type="Proteomes" id="UP000814033">
    <property type="component" value="Unassembled WGS sequence"/>
</dbReference>
<reference evidence="1" key="1">
    <citation type="submission" date="2021-02" db="EMBL/GenBank/DDBJ databases">
        <authorList>
            <consortium name="DOE Joint Genome Institute"/>
            <person name="Ahrendt S."/>
            <person name="Looney B.P."/>
            <person name="Miyauchi S."/>
            <person name="Morin E."/>
            <person name="Drula E."/>
            <person name="Courty P.E."/>
            <person name="Chicoki N."/>
            <person name="Fauchery L."/>
            <person name="Kohler A."/>
            <person name="Kuo A."/>
            <person name="Labutti K."/>
            <person name="Pangilinan J."/>
            <person name="Lipzen A."/>
            <person name="Riley R."/>
            <person name="Andreopoulos W."/>
            <person name="He G."/>
            <person name="Johnson J."/>
            <person name="Barry K.W."/>
            <person name="Grigoriev I.V."/>
            <person name="Nagy L."/>
            <person name="Hibbett D."/>
            <person name="Henrissat B."/>
            <person name="Matheny P.B."/>
            <person name="Labbe J."/>
            <person name="Martin F."/>
        </authorList>
    </citation>
    <scope>NUCLEOTIDE SEQUENCE</scope>
    <source>
        <strain evidence="1">FP105234-sp</strain>
    </source>
</reference>
<protein>
    <submittedName>
        <fullName evidence="1">Uncharacterized protein</fullName>
    </submittedName>
</protein>
<proteinExistence type="predicted"/>
<accession>A0ACB8RSE3</accession>
<dbReference type="EMBL" id="MU275909">
    <property type="protein sequence ID" value="KAI0047214.1"/>
    <property type="molecule type" value="Genomic_DNA"/>
</dbReference>
<sequence length="411" mass="44071">MRLHMIVDGNPKGFVTGHTARRAPQSDQEKMKSILDKVHDAKWTYGEFLMRFFGGKDHETEPNSRHHAMLKAFLCGQSQTNTAAHVVDTMYQHPLSEPKSTHPDASTYFELDKSIDEINYAQPGIATWALRLITDTMGEEFRYLKSPDAGLRVRAGGIKAAAARRATNEAAAAEGAAVAAEEGAASAEEVAAVEGNTPEEVGDGGAGEGSEAGEDDAMDVDDDVPSVGPSTTAAQTQPLRKPKGTTSKDPVVSWDIIGQFSIPKLAAKFQKHAPVTWQIMTSVLKAGRKATETYRPTETIAASVISELVFGNNSWTNLFAMCRGIALFGTMAHQSVYRVGSRLAQCIPYTTACEALVTMSTIERASLIEKFAKPNVDTPPTQVATVCAFSANCSTLSSTLADTHSSSPDLS</sequence>
<keyword evidence="2" id="KW-1185">Reference proteome</keyword>
<organism evidence="1 2">
    <name type="scientific">Auriscalpium vulgare</name>
    <dbReference type="NCBI Taxonomy" id="40419"/>
    <lineage>
        <taxon>Eukaryota</taxon>
        <taxon>Fungi</taxon>
        <taxon>Dikarya</taxon>
        <taxon>Basidiomycota</taxon>
        <taxon>Agaricomycotina</taxon>
        <taxon>Agaricomycetes</taxon>
        <taxon>Russulales</taxon>
        <taxon>Auriscalpiaceae</taxon>
        <taxon>Auriscalpium</taxon>
    </lineage>
</organism>
<evidence type="ECO:0000313" key="1">
    <source>
        <dbReference type="EMBL" id="KAI0047214.1"/>
    </source>
</evidence>
<reference evidence="1" key="2">
    <citation type="journal article" date="2022" name="New Phytol.">
        <title>Evolutionary transition to the ectomycorrhizal habit in the genomes of a hyperdiverse lineage of mushroom-forming fungi.</title>
        <authorList>
            <person name="Looney B."/>
            <person name="Miyauchi S."/>
            <person name="Morin E."/>
            <person name="Drula E."/>
            <person name="Courty P.E."/>
            <person name="Kohler A."/>
            <person name="Kuo A."/>
            <person name="LaButti K."/>
            <person name="Pangilinan J."/>
            <person name="Lipzen A."/>
            <person name="Riley R."/>
            <person name="Andreopoulos W."/>
            <person name="He G."/>
            <person name="Johnson J."/>
            <person name="Nolan M."/>
            <person name="Tritt A."/>
            <person name="Barry K.W."/>
            <person name="Grigoriev I.V."/>
            <person name="Nagy L.G."/>
            <person name="Hibbett D."/>
            <person name="Henrissat B."/>
            <person name="Matheny P.B."/>
            <person name="Labbe J."/>
            <person name="Martin F.M."/>
        </authorList>
    </citation>
    <scope>NUCLEOTIDE SEQUENCE</scope>
    <source>
        <strain evidence="1">FP105234-sp</strain>
    </source>
</reference>